<dbReference type="Proteomes" id="UP000887013">
    <property type="component" value="Unassembled WGS sequence"/>
</dbReference>
<dbReference type="AlphaFoldDB" id="A0A8X6MNN7"/>
<protein>
    <submittedName>
        <fullName evidence="1">Uncharacterized protein</fullName>
    </submittedName>
</protein>
<reference evidence="1" key="1">
    <citation type="submission" date="2020-08" db="EMBL/GenBank/DDBJ databases">
        <title>Multicomponent nature underlies the extraordinary mechanical properties of spider dragline silk.</title>
        <authorList>
            <person name="Kono N."/>
            <person name="Nakamura H."/>
            <person name="Mori M."/>
            <person name="Yoshida Y."/>
            <person name="Ohtoshi R."/>
            <person name="Malay A.D."/>
            <person name="Moran D.A.P."/>
            <person name="Tomita M."/>
            <person name="Numata K."/>
            <person name="Arakawa K."/>
        </authorList>
    </citation>
    <scope>NUCLEOTIDE SEQUENCE</scope>
</reference>
<dbReference type="EMBL" id="BMAW01000574">
    <property type="protein sequence ID" value="GFS69813.1"/>
    <property type="molecule type" value="Genomic_DNA"/>
</dbReference>
<organism evidence="1 2">
    <name type="scientific">Nephila pilipes</name>
    <name type="common">Giant wood spider</name>
    <name type="synonym">Nephila maculata</name>
    <dbReference type="NCBI Taxonomy" id="299642"/>
    <lineage>
        <taxon>Eukaryota</taxon>
        <taxon>Metazoa</taxon>
        <taxon>Ecdysozoa</taxon>
        <taxon>Arthropoda</taxon>
        <taxon>Chelicerata</taxon>
        <taxon>Arachnida</taxon>
        <taxon>Araneae</taxon>
        <taxon>Araneomorphae</taxon>
        <taxon>Entelegynae</taxon>
        <taxon>Araneoidea</taxon>
        <taxon>Nephilidae</taxon>
        <taxon>Nephila</taxon>
    </lineage>
</organism>
<keyword evidence="2" id="KW-1185">Reference proteome</keyword>
<name>A0A8X6MNN7_NEPPI</name>
<comment type="caution">
    <text evidence="1">The sequence shown here is derived from an EMBL/GenBank/DDBJ whole genome shotgun (WGS) entry which is preliminary data.</text>
</comment>
<evidence type="ECO:0000313" key="2">
    <source>
        <dbReference type="Proteomes" id="UP000887013"/>
    </source>
</evidence>
<accession>A0A8X6MNN7</accession>
<gene>
    <name evidence="1" type="ORF">NPIL_299281</name>
</gene>
<proteinExistence type="predicted"/>
<sequence length="66" mass="7285">MVFLLCYQEAFNPISPCNSYRTAAILKGVKEFGEEIFTFSIGSICEWGCTTGKDALRVQCLGGKKL</sequence>
<evidence type="ECO:0000313" key="1">
    <source>
        <dbReference type="EMBL" id="GFS69813.1"/>
    </source>
</evidence>